<dbReference type="InterPro" id="IPR003742">
    <property type="entry name" value="RlmH-like"/>
</dbReference>
<comment type="function">
    <text evidence="5">Specifically methylates the pseudouridine at position 1915 (m3Psi1915) in 23S rRNA.</text>
</comment>
<dbReference type="Gene3D" id="3.40.1280.10">
    <property type="match status" value="1"/>
</dbReference>
<proteinExistence type="inferred from homology"/>
<dbReference type="Proteomes" id="UP000433788">
    <property type="component" value="Unassembled WGS sequence"/>
</dbReference>
<keyword evidence="5" id="KW-0963">Cytoplasm</keyword>
<dbReference type="GO" id="GO:0070038">
    <property type="term" value="F:rRNA (pseudouridine-N3-)-methyltransferase activity"/>
    <property type="evidence" value="ECO:0007669"/>
    <property type="project" value="UniProtKB-UniRule"/>
</dbReference>
<keyword evidence="7" id="KW-1185">Reference proteome</keyword>
<reference evidence="6 7" key="1">
    <citation type="submission" date="2019-11" db="EMBL/GenBank/DDBJ databases">
        <authorList>
            <person name="Zhang X.Y."/>
        </authorList>
    </citation>
    <scope>NUCLEOTIDE SEQUENCE [LARGE SCALE GENOMIC DNA]</scope>
    <source>
        <strain evidence="6 7">C176</strain>
    </source>
</reference>
<dbReference type="InterPro" id="IPR029026">
    <property type="entry name" value="tRNA_m1G_MTases_N"/>
</dbReference>
<comment type="subcellular location">
    <subcellularLocation>
        <location evidence="5">Cytoplasm</location>
    </subcellularLocation>
</comment>
<sequence>MRLKIITVGRRPPRWVQAGFDEFASRMPRHLPLELVEIAPGAARRSGDVERAREQEADALLAAAGSARIIALDERGAAWTTRDLAGRLEGFMQGGGDVAFLVGGADGLADRCRAQAVHTWSLSALTLPHLLVRVVLAEQLYRAFTLLDGHPYHRD</sequence>
<keyword evidence="2 5" id="KW-0808">Transferase</keyword>
<dbReference type="PANTHER" id="PTHR33603">
    <property type="entry name" value="METHYLTRANSFERASE"/>
    <property type="match status" value="1"/>
</dbReference>
<dbReference type="PANTHER" id="PTHR33603:SF1">
    <property type="entry name" value="RIBOSOMAL RNA LARGE SUBUNIT METHYLTRANSFERASE H"/>
    <property type="match status" value="1"/>
</dbReference>
<feature type="binding site" evidence="5">
    <location>
        <begin position="122"/>
        <end position="127"/>
    </location>
    <ligand>
        <name>S-adenosyl-L-methionine</name>
        <dbReference type="ChEBI" id="CHEBI:59789"/>
    </ligand>
</feature>
<keyword evidence="5" id="KW-0698">rRNA processing</keyword>
<evidence type="ECO:0000256" key="1">
    <source>
        <dbReference type="ARBA" id="ARBA00022603"/>
    </source>
</evidence>
<keyword evidence="1 5" id="KW-0489">Methyltransferase</keyword>
<dbReference type="InterPro" id="IPR029028">
    <property type="entry name" value="Alpha/beta_knot_MTases"/>
</dbReference>
<comment type="similarity">
    <text evidence="4 5">Belongs to the RNA methyltransferase RlmH family.</text>
</comment>
<dbReference type="NCBIfam" id="NF000986">
    <property type="entry name" value="PRK00103.1-4"/>
    <property type="match status" value="1"/>
</dbReference>
<dbReference type="RefSeq" id="WP_153719652.1">
    <property type="nucleotide sequence ID" value="NZ_WJPP01000004.1"/>
</dbReference>
<comment type="catalytic activity">
    <reaction evidence="5">
        <text>pseudouridine(1915) in 23S rRNA + S-adenosyl-L-methionine = N(3)-methylpseudouridine(1915) in 23S rRNA + S-adenosyl-L-homocysteine + H(+)</text>
        <dbReference type="Rhea" id="RHEA:42752"/>
        <dbReference type="Rhea" id="RHEA-COMP:10221"/>
        <dbReference type="Rhea" id="RHEA-COMP:10222"/>
        <dbReference type="ChEBI" id="CHEBI:15378"/>
        <dbReference type="ChEBI" id="CHEBI:57856"/>
        <dbReference type="ChEBI" id="CHEBI:59789"/>
        <dbReference type="ChEBI" id="CHEBI:65314"/>
        <dbReference type="ChEBI" id="CHEBI:74486"/>
        <dbReference type="EC" id="2.1.1.177"/>
    </reaction>
</comment>
<evidence type="ECO:0000313" key="6">
    <source>
        <dbReference type="EMBL" id="MRH78592.1"/>
    </source>
</evidence>
<dbReference type="Pfam" id="PF02590">
    <property type="entry name" value="SPOUT_MTase"/>
    <property type="match status" value="1"/>
</dbReference>
<comment type="caution">
    <text evidence="6">The sequence shown here is derived from an EMBL/GenBank/DDBJ whole genome shotgun (WGS) entry which is preliminary data.</text>
</comment>
<evidence type="ECO:0000256" key="3">
    <source>
        <dbReference type="ARBA" id="ARBA00022691"/>
    </source>
</evidence>
<dbReference type="HAMAP" id="MF_00658">
    <property type="entry name" value="23SrRNA_methyltr_H"/>
    <property type="match status" value="1"/>
</dbReference>
<comment type="subunit">
    <text evidence="5">Homodimer.</text>
</comment>
<evidence type="ECO:0000313" key="7">
    <source>
        <dbReference type="Proteomes" id="UP000433788"/>
    </source>
</evidence>
<feature type="binding site" evidence="5">
    <location>
        <position position="103"/>
    </location>
    <ligand>
        <name>S-adenosyl-L-methionine</name>
        <dbReference type="ChEBI" id="CHEBI:59789"/>
    </ligand>
</feature>
<dbReference type="EMBL" id="WJPP01000004">
    <property type="protein sequence ID" value="MRH78592.1"/>
    <property type="molecule type" value="Genomic_DNA"/>
</dbReference>
<dbReference type="SUPFAM" id="SSF75217">
    <property type="entry name" value="alpha/beta knot"/>
    <property type="match status" value="1"/>
</dbReference>
<evidence type="ECO:0000256" key="2">
    <source>
        <dbReference type="ARBA" id="ARBA00022679"/>
    </source>
</evidence>
<gene>
    <name evidence="5 6" type="primary">rlmH</name>
    <name evidence="6" type="ORF">GH984_07715</name>
</gene>
<dbReference type="EC" id="2.1.1.177" evidence="5"/>
<feature type="binding site" evidence="5">
    <location>
        <position position="72"/>
    </location>
    <ligand>
        <name>S-adenosyl-L-methionine</name>
        <dbReference type="ChEBI" id="CHEBI:59789"/>
    </ligand>
</feature>
<dbReference type="GO" id="GO:0005737">
    <property type="term" value="C:cytoplasm"/>
    <property type="evidence" value="ECO:0007669"/>
    <property type="project" value="UniProtKB-SubCell"/>
</dbReference>
<name>A0A6N7QRG4_9GAMM</name>
<dbReference type="NCBIfam" id="TIGR00246">
    <property type="entry name" value="tRNA_RlmH_YbeA"/>
    <property type="match status" value="1"/>
</dbReference>
<keyword evidence="3 5" id="KW-0949">S-adenosyl-L-methionine</keyword>
<accession>A0A6N7QRG4</accession>
<protein>
    <recommendedName>
        <fullName evidence="5">Ribosomal RNA large subunit methyltransferase H</fullName>
        <ecNumber evidence="5">2.1.1.177</ecNumber>
    </recommendedName>
    <alternativeName>
        <fullName evidence="5">23S rRNA (pseudouridine1915-N3)-methyltransferase</fullName>
    </alternativeName>
    <alternativeName>
        <fullName evidence="5">23S rRNA m3Psi1915 methyltransferase</fullName>
    </alternativeName>
    <alternativeName>
        <fullName evidence="5">rRNA (pseudouridine-N3-)-methyltransferase RlmH</fullName>
    </alternativeName>
</protein>
<organism evidence="6 7">
    <name type="scientific">Spiribacter salilacus</name>
    <dbReference type="NCBI Taxonomy" id="2664894"/>
    <lineage>
        <taxon>Bacteria</taxon>
        <taxon>Pseudomonadati</taxon>
        <taxon>Pseudomonadota</taxon>
        <taxon>Gammaproteobacteria</taxon>
        <taxon>Chromatiales</taxon>
        <taxon>Ectothiorhodospiraceae</taxon>
        <taxon>Spiribacter</taxon>
    </lineage>
</organism>
<dbReference type="CDD" id="cd18081">
    <property type="entry name" value="RlmH-like"/>
    <property type="match status" value="1"/>
</dbReference>
<dbReference type="AlphaFoldDB" id="A0A6N7QRG4"/>
<evidence type="ECO:0000256" key="5">
    <source>
        <dbReference type="HAMAP-Rule" id="MF_00658"/>
    </source>
</evidence>
<dbReference type="PIRSF" id="PIRSF004505">
    <property type="entry name" value="MT_bac"/>
    <property type="match status" value="1"/>
</dbReference>
<evidence type="ECO:0000256" key="4">
    <source>
        <dbReference type="ARBA" id="ARBA00038303"/>
    </source>
</evidence>